<dbReference type="PANTHER" id="PTHR10807:SF128">
    <property type="entry name" value="PHOSPHATIDYLINOSITOL-3,5-BISPHOSPHATE 3-PHOSPHATASE"/>
    <property type="match status" value="1"/>
</dbReference>
<dbReference type="GO" id="GO:0016020">
    <property type="term" value="C:membrane"/>
    <property type="evidence" value="ECO:0007669"/>
    <property type="project" value="TreeGrafter"/>
</dbReference>
<feature type="compositionally biased region" description="Polar residues" evidence="4">
    <location>
        <begin position="610"/>
        <end position="655"/>
    </location>
</feature>
<dbReference type="PROSITE" id="PS51339">
    <property type="entry name" value="PPASE_MYOTUBULARIN"/>
    <property type="match status" value="1"/>
</dbReference>
<dbReference type="InterPro" id="IPR029021">
    <property type="entry name" value="Prot-tyrosine_phosphatase-like"/>
</dbReference>
<dbReference type="PROSITE" id="PS00383">
    <property type="entry name" value="TYR_PHOSPHATASE_1"/>
    <property type="match status" value="1"/>
</dbReference>
<evidence type="ECO:0000313" key="7">
    <source>
        <dbReference type="Proteomes" id="UP001362899"/>
    </source>
</evidence>
<comment type="similarity">
    <text evidence="1">Belongs to the protein-tyrosine phosphatase family. Non-receptor class myotubularin subfamily.</text>
</comment>
<evidence type="ECO:0000256" key="3">
    <source>
        <dbReference type="PIRSR" id="PIRSR630564-2"/>
    </source>
</evidence>
<gene>
    <name evidence="6" type="ORF">DASB73_016220</name>
</gene>
<dbReference type="PANTHER" id="PTHR10807">
    <property type="entry name" value="MYOTUBULARIN-RELATED"/>
    <property type="match status" value="1"/>
</dbReference>
<feature type="binding site" evidence="3">
    <location>
        <begin position="327"/>
        <end position="333"/>
    </location>
    <ligand>
        <name>substrate</name>
    </ligand>
</feature>
<dbReference type="SUPFAM" id="SSF52799">
    <property type="entry name" value="(Phosphotyrosine protein) phosphatases II"/>
    <property type="match status" value="1"/>
</dbReference>
<evidence type="ECO:0000313" key="6">
    <source>
        <dbReference type="EMBL" id="GMM50664.1"/>
    </source>
</evidence>
<dbReference type="Proteomes" id="UP001362899">
    <property type="component" value="Unassembled WGS sequence"/>
</dbReference>
<protein>
    <submittedName>
        <fullName evidence="6">Phosphatidylinositol-3-phosphatase</fullName>
    </submittedName>
</protein>
<feature type="compositionally biased region" description="Low complexity" evidence="4">
    <location>
        <begin position="578"/>
        <end position="609"/>
    </location>
</feature>
<dbReference type="AlphaFoldDB" id="A0AAV5RGE9"/>
<dbReference type="InterPro" id="IPR016130">
    <property type="entry name" value="Tyr_Pase_AS"/>
</dbReference>
<dbReference type="GO" id="GO:0046856">
    <property type="term" value="P:phosphatidylinositol dephosphorylation"/>
    <property type="evidence" value="ECO:0007669"/>
    <property type="project" value="TreeGrafter"/>
</dbReference>
<evidence type="ECO:0000256" key="1">
    <source>
        <dbReference type="ARBA" id="ARBA00007471"/>
    </source>
</evidence>
<dbReference type="EMBL" id="BTGC01000003">
    <property type="protein sequence ID" value="GMM50664.1"/>
    <property type="molecule type" value="Genomic_DNA"/>
</dbReference>
<dbReference type="InterPro" id="IPR010569">
    <property type="entry name" value="Myotubularin-like_Pase_dom"/>
</dbReference>
<name>A0AAV5RGE9_STABA</name>
<feature type="region of interest" description="Disordered" evidence="4">
    <location>
        <begin position="546"/>
        <end position="685"/>
    </location>
</feature>
<dbReference type="InterPro" id="IPR030564">
    <property type="entry name" value="Myotubularin"/>
</dbReference>
<sequence>MDDTPATLKRLGHALPGRLRLFKHHIVFKSERDVWICYPMVISADPCGSTLRLACKDFMIIALEFDNEKTCSAIAAEIKRLRSVYSTEELYAFVYTPATSEKLANGWNIYNATKEYERMGALTSEWRLTEANQEFRLCQTYPQTLAVPKTISDNVLLYAAKFRSKHRLPVLSYYLKLNKCTITRCSQPLVGIKQTRSMQDEALVCAIFATTEDPSDVRGKQTDHLIMDLRPATNAIAQVALGGGTESMDKYKPARKVYMGIDNLHVVRDSLNKVMDTLRHSDVGDEAPSPASLDKSQWLKMVSLLLQSSARVVEQVYFKCSHVVVHCSDGWDRTPQVTSLAMLCLDPYYRTLEGFMVLVEKEWVSFGHQFQTRSQLLKRGNTNSHNQGDSGNSKEQDSEVEHDLISNFTNFFVETARGRSDGPIFQQFLDCCYQLLLLFPTAFEFNERFLRRLLYHVYACQYGTFLFDCERELVQQEARQRTRSVWDYFIARKQQFINDKYIQVQQPADAVLVLPKQWQPRWWAGAFGRSDEDMNDRDAWRKRPVKNIPTTHTPSHIHSEPSDSVQVKIKSKSKSKSKSISETTPSSNSSPGSGPGSSSSSSLSSSSKSQPQVYIDQSHSVDSTNAGETNEPSQTSKLSQPCQTEEVYNSQSPDSSCIEPPNNMQPSEKAAASREKTKHQTLTVP</sequence>
<feature type="domain" description="Myotubularin phosphatase" evidence="5">
    <location>
        <begin position="106"/>
        <end position="527"/>
    </location>
</feature>
<keyword evidence="7" id="KW-1185">Reference proteome</keyword>
<comment type="caution">
    <text evidence="6">The sequence shown here is derived from an EMBL/GenBank/DDBJ whole genome shotgun (WGS) entry which is preliminary data.</text>
</comment>
<proteinExistence type="inferred from homology"/>
<evidence type="ECO:0000256" key="4">
    <source>
        <dbReference type="SAM" id="MobiDB-lite"/>
    </source>
</evidence>
<reference evidence="6 7" key="1">
    <citation type="journal article" date="2023" name="Elife">
        <title>Identification of key yeast species and microbe-microbe interactions impacting larval growth of Drosophila in the wild.</title>
        <authorList>
            <person name="Mure A."/>
            <person name="Sugiura Y."/>
            <person name="Maeda R."/>
            <person name="Honda K."/>
            <person name="Sakurai N."/>
            <person name="Takahashi Y."/>
            <person name="Watada M."/>
            <person name="Katoh T."/>
            <person name="Gotoh A."/>
            <person name="Gotoh Y."/>
            <person name="Taniguchi I."/>
            <person name="Nakamura K."/>
            <person name="Hayashi T."/>
            <person name="Katayama T."/>
            <person name="Uemura T."/>
            <person name="Hattori Y."/>
        </authorList>
    </citation>
    <scope>NUCLEOTIDE SEQUENCE [LARGE SCALE GENOMIC DNA]</scope>
    <source>
        <strain evidence="6 7">SB-73</strain>
    </source>
</reference>
<dbReference type="GO" id="GO:0004438">
    <property type="term" value="F:phosphatidylinositol-3-phosphate phosphatase activity"/>
    <property type="evidence" value="ECO:0007669"/>
    <property type="project" value="TreeGrafter"/>
</dbReference>
<organism evidence="6 7">
    <name type="scientific">Starmerella bacillaris</name>
    <name type="common">Yeast</name>
    <name type="synonym">Candida zemplinina</name>
    <dbReference type="NCBI Taxonomy" id="1247836"/>
    <lineage>
        <taxon>Eukaryota</taxon>
        <taxon>Fungi</taxon>
        <taxon>Dikarya</taxon>
        <taxon>Ascomycota</taxon>
        <taxon>Saccharomycotina</taxon>
        <taxon>Dipodascomycetes</taxon>
        <taxon>Dipodascales</taxon>
        <taxon>Trichomonascaceae</taxon>
        <taxon>Starmerella</taxon>
    </lineage>
</organism>
<feature type="active site" description="Phosphocysteine intermediate" evidence="2">
    <location>
        <position position="327"/>
    </location>
</feature>
<dbReference type="Gene3D" id="2.30.29.30">
    <property type="entry name" value="Pleckstrin-homology domain (PH domain)/Phosphotyrosine-binding domain (PTB)"/>
    <property type="match status" value="1"/>
</dbReference>
<evidence type="ECO:0000259" key="5">
    <source>
        <dbReference type="PROSITE" id="PS51339"/>
    </source>
</evidence>
<dbReference type="InterPro" id="IPR011993">
    <property type="entry name" value="PH-like_dom_sf"/>
</dbReference>
<accession>A0AAV5RGE9</accession>
<dbReference type="Pfam" id="PF06602">
    <property type="entry name" value="Myotub-related"/>
    <property type="match status" value="1"/>
</dbReference>
<dbReference type="GO" id="GO:0005737">
    <property type="term" value="C:cytoplasm"/>
    <property type="evidence" value="ECO:0007669"/>
    <property type="project" value="TreeGrafter"/>
</dbReference>
<evidence type="ECO:0000256" key="2">
    <source>
        <dbReference type="PIRSR" id="PIRSR630564-1"/>
    </source>
</evidence>